<keyword evidence="5 9" id="KW-0547">Nucleotide-binding</keyword>
<comment type="pathway">
    <text evidence="9">Isoprenoid biosynthesis; isopentenyl diphosphate biosynthesis via DXP pathway; isopentenyl diphosphate from 1-deoxy-D-xylulose 5-phosphate: step 3/6.</text>
</comment>
<feature type="active site" evidence="9">
    <location>
        <position position="131"/>
    </location>
</feature>
<evidence type="ECO:0000256" key="6">
    <source>
        <dbReference type="ARBA" id="ARBA00022777"/>
    </source>
</evidence>
<evidence type="ECO:0000259" key="10">
    <source>
        <dbReference type="Pfam" id="PF00288"/>
    </source>
</evidence>
<protein>
    <recommendedName>
        <fullName evidence="3 9">4-diphosphocytidyl-2-C-methyl-D-erythritol kinase</fullName>
        <shortName evidence="9">CMK</shortName>
        <ecNumber evidence="2 9">2.7.1.148</ecNumber>
    </recommendedName>
    <alternativeName>
        <fullName evidence="8 9">4-(cytidine-5'-diphospho)-2-C-methyl-D-erythritol kinase</fullName>
    </alternativeName>
</protein>
<comment type="catalytic activity">
    <reaction evidence="9">
        <text>4-CDP-2-C-methyl-D-erythritol + ATP = 4-CDP-2-C-methyl-D-erythritol 2-phosphate + ADP + H(+)</text>
        <dbReference type="Rhea" id="RHEA:18437"/>
        <dbReference type="ChEBI" id="CHEBI:15378"/>
        <dbReference type="ChEBI" id="CHEBI:30616"/>
        <dbReference type="ChEBI" id="CHEBI:57823"/>
        <dbReference type="ChEBI" id="CHEBI:57919"/>
        <dbReference type="ChEBI" id="CHEBI:456216"/>
        <dbReference type="EC" id="2.7.1.148"/>
    </reaction>
</comment>
<comment type="function">
    <text evidence="9">Catalyzes the phosphorylation of the position 2 hydroxy group of 4-diphosphocytidyl-2C-methyl-D-erythritol.</text>
</comment>
<dbReference type="InterPro" id="IPR036554">
    <property type="entry name" value="GHMP_kinase_C_sf"/>
</dbReference>
<comment type="caution">
    <text evidence="12">The sequence shown here is derived from an EMBL/GenBank/DDBJ whole genome shotgun (WGS) entry which is preliminary data.</text>
</comment>
<evidence type="ECO:0000313" key="13">
    <source>
        <dbReference type="Proteomes" id="UP001549162"/>
    </source>
</evidence>
<dbReference type="PANTHER" id="PTHR43527:SF2">
    <property type="entry name" value="4-DIPHOSPHOCYTIDYL-2-C-METHYL-D-ERYTHRITOL KINASE, CHLOROPLASTIC"/>
    <property type="match status" value="1"/>
</dbReference>
<keyword evidence="4 9" id="KW-0808">Transferase</keyword>
<sequence>MIYIKAPAKINLSLDVISKRDDGYHNIKTLMMMTSLGDDMRFSLADKVDIKPQFDFPLEENLIFKAYLKLKEYVNKDLPFEVVIDKKIPIAAGLAGGTSNGAAVFYGLNDLYDLKLDKKILTNLAKSLGADFTYMMTGGVCIASGVGDQLEMLDDIKLQNVLLVNPGIQISTPYVYNNIKIKDDRINFTEVYKGLKDIDIERLNRYMGNSMEEVVFKDYSLIKNIKDKMRSFDAASLMSGSGSTVFGIFQNDKDLKLAFDIFKEQYNLCYKVEAGGEHGSF</sequence>
<dbReference type="InterPro" id="IPR006204">
    <property type="entry name" value="GHMP_kinase_N_dom"/>
</dbReference>
<organism evidence="12 13">
    <name type="scientific">Peptoniphilus olsenii</name>
    <dbReference type="NCBI Taxonomy" id="411570"/>
    <lineage>
        <taxon>Bacteria</taxon>
        <taxon>Bacillati</taxon>
        <taxon>Bacillota</taxon>
        <taxon>Tissierellia</taxon>
        <taxon>Tissierellales</taxon>
        <taxon>Peptoniphilaceae</taxon>
        <taxon>Peptoniphilus</taxon>
    </lineage>
</organism>
<dbReference type="Gene3D" id="3.30.230.10">
    <property type="match status" value="1"/>
</dbReference>
<evidence type="ECO:0000256" key="4">
    <source>
        <dbReference type="ARBA" id="ARBA00022679"/>
    </source>
</evidence>
<keyword evidence="6 9" id="KW-0418">Kinase</keyword>
<evidence type="ECO:0000256" key="1">
    <source>
        <dbReference type="ARBA" id="ARBA00009684"/>
    </source>
</evidence>
<dbReference type="GO" id="GO:0050515">
    <property type="term" value="F:4-(cytidine 5'-diphospho)-2-C-methyl-D-erythritol kinase activity"/>
    <property type="evidence" value="ECO:0007669"/>
    <property type="project" value="UniProtKB-EC"/>
</dbReference>
<keyword evidence="13" id="KW-1185">Reference proteome</keyword>
<dbReference type="NCBIfam" id="TIGR00154">
    <property type="entry name" value="ispE"/>
    <property type="match status" value="1"/>
</dbReference>
<evidence type="ECO:0000256" key="8">
    <source>
        <dbReference type="ARBA" id="ARBA00032554"/>
    </source>
</evidence>
<keyword evidence="9" id="KW-0414">Isoprene biosynthesis</keyword>
<dbReference type="InterPro" id="IPR014721">
    <property type="entry name" value="Ribsml_uS5_D2-typ_fold_subgr"/>
</dbReference>
<dbReference type="Pfam" id="PF00288">
    <property type="entry name" value="GHMP_kinases_N"/>
    <property type="match status" value="1"/>
</dbReference>
<comment type="caution">
    <text evidence="9">Lacks conserved residue(s) required for the propagation of feature annotation.</text>
</comment>
<dbReference type="EMBL" id="JBEPMA010000002">
    <property type="protein sequence ID" value="MET3616959.1"/>
    <property type="molecule type" value="Genomic_DNA"/>
</dbReference>
<evidence type="ECO:0000256" key="7">
    <source>
        <dbReference type="ARBA" id="ARBA00022840"/>
    </source>
</evidence>
<dbReference type="Proteomes" id="UP001549162">
    <property type="component" value="Unassembled WGS sequence"/>
</dbReference>
<evidence type="ECO:0000259" key="11">
    <source>
        <dbReference type="Pfam" id="PF08544"/>
    </source>
</evidence>
<dbReference type="InterPro" id="IPR020568">
    <property type="entry name" value="Ribosomal_Su5_D2-typ_SF"/>
</dbReference>
<proteinExistence type="inferred from homology"/>
<comment type="similarity">
    <text evidence="1 9">Belongs to the GHMP kinase family. IspE subfamily.</text>
</comment>
<dbReference type="PIRSF" id="PIRSF010376">
    <property type="entry name" value="IspE"/>
    <property type="match status" value="1"/>
</dbReference>
<accession>A0ABV2JAY6</accession>
<dbReference type="SUPFAM" id="SSF54211">
    <property type="entry name" value="Ribosomal protein S5 domain 2-like"/>
    <property type="match status" value="1"/>
</dbReference>
<feature type="domain" description="GHMP kinase N-terminal" evidence="10">
    <location>
        <begin position="61"/>
        <end position="139"/>
    </location>
</feature>
<evidence type="ECO:0000256" key="3">
    <source>
        <dbReference type="ARBA" id="ARBA00017473"/>
    </source>
</evidence>
<feature type="domain" description="GHMP kinase C-terminal" evidence="11">
    <location>
        <begin position="193"/>
        <end position="267"/>
    </location>
</feature>
<dbReference type="InterPro" id="IPR004424">
    <property type="entry name" value="IspE"/>
</dbReference>
<evidence type="ECO:0000256" key="9">
    <source>
        <dbReference type="HAMAP-Rule" id="MF_00061"/>
    </source>
</evidence>
<dbReference type="EC" id="2.7.1.148" evidence="2 9"/>
<gene>
    <name evidence="9" type="primary">ispE</name>
    <name evidence="12" type="ORF">ABID14_000584</name>
</gene>
<dbReference type="InterPro" id="IPR013750">
    <property type="entry name" value="GHMP_kinase_C_dom"/>
</dbReference>
<keyword evidence="7 9" id="KW-0067">ATP-binding</keyword>
<evidence type="ECO:0000256" key="5">
    <source>
        <dbReference type="ARBA" id="ARBA00022741"/>
    </source>
</evidence>
<evidence type="ECO:0000313" key="12">
    <source>
        <dbReference type="EMBL" id="MET3616959.1"/>
    </source>
</evidence>
<reference evidence="12 13" key="1">
    <citation type="submission" date="2024-06" db="EMBL/GenBank/DDBJ databases">
        <title>Genomic Encyclopedia of Type Strains, Phase IV (KMG-IV): sequencing the most valuable type-strain genomes for metagenomic binning, comparative biology and taxonomic classification.</title>
        <authorList>
            <person name="Goeker M."/>
        </authorList>
    </citation>
    <scope>NUCLEOTIDE SEQUENCE [LARGE SCALE GENOMIC DNA]</scope>
    <source>
        <strain evidence="12 13">DSM 21460</strain>
    </source>
</reference>
<dbReference type="PANTHER" id="PTHR43527">
    <property type="entry name" value="4-DIPHOSPHOCYTIDYL-2-C-METHYL-D-ERYTHRITOL KINASE, CHLOROPLASTIC"/>
    <property type="match status" value="1"/>
</dbReference>
<dbReference type="Pfam" id="PF08544">
    <property type="entry name" value="GHMP_kinases_C"/>
    <property type="match status" value="1"/>
</dbReference>
<dbReference type="Gene3D" id="3.30.70.890">
    <property type="entry name" value="GHMP kinase, C-terminal domain"/>
    <property type="match status" value="1"/>
</dbReference>
<feature type="active site" evidence="9">
    <location>
        <position position="9"/>
    </location>
</feature>
<evidence type="ECO:0000256" key="2">
    <source>
        <dbReference type="ARBA" id="ARBA00012052"/>
    </source>
</evidence>
<dbReference type="HAMAP" id="MF_00061">
    <property type="entry name" value="IspE"/>
    <property type="match status" value="1"/>
</dbReference>
<name>A0ABV2JAY6_9FIRM</name>
<dbReference type="SUPFAM" id="SSF55060">
    <property type="entry name" value="GHMP Kinase, C-terminal domain"/>
    <property type="match status" value="1"/>
</dbReference>